<accession>A0A557NU94</accession>
<dbReference type="Pfam" id="PF09994">
    <property type="entry name" value="T6SS_Tle1-like_cat"/>
    <property type="match status" value="1"/>
</dbReference>
<feature type="domain" description="LysM" evidence="1">
    <location>
        <begin position="222"/>
        <end position="274"/>
    </location>
</feature>
<feature type="non-terminal residue" evidence="2">
    <location>
        <position position="1"/>
    </location>
</feature>
<dbReference type="RefSeq" id="WP_144389220.1">
    <property type="nucleotide sequence ID" value="NZ_VMKJ01000067.1"/>
</dbReference>
<gene>
    <name evidence="2" type="ORF">FOF44_17585</name>
</gene>
<comment type="caution">
    <text evidence="2">The sequence shown here is derived from an EMBL/GenBank/DDBJ whole genome shotgun (WGS) entry which is preliminary data.</text>
</comment>
<dbReference type="Proteomes" id="UP000319828">
    <property type="component" value="Unassembled WGS sequence"/>
</dbReference>
<name>A0A557NU94_9VIBR</name>
<evidence type="ECO:0000313" key="2">
    <source>
        <dbReference type="EMBL" id="TVO31875.1"/>
    </source>
</evidence>
<dbReference type="InterPro" id="IPR018392">
    <property type="entry name" value="LysM"/>
</dbReference>
<dbReference type="PANTHER" id="PTHR33840">
    <property type="match status" value="1"/>
</dbReference>
<dbReference type="OrthoDB" id="4378831at2"/>
<evidence type="ECO:0000313" key="3">
    <source>
        <dbReference type="Proteomes" id="UP000319828"/>
    </source>
</evidence>
<evidence type="ECO:0000259" key="1">
    <source>
        <dbReference type="PROSITE" id="PS51782"/>
    </source>
</evidence>
<organism evidence="2 3">
    <name type="scientific">Vibrio algivorus</name>
    <dbReference type="NCBI Taxonomy" id="1667024"/>
    <lineage>
        <taxon>Bacteria</taxon>
        <taxon>Pseudomonadati</taxon>
        <taxon>Pseudomonadota</taxon>
        <taxon>Gammaproteobacteria</taxon>
        <taxon>Vibrionales</taxon>
        <taxon>Vibrionaceae</taxon>
        <taxon>Vibrio</taxon>
    </lineage>
</organism>
<proteinExistence type="predicted"/>
<reference evidence="2 3" key="1">
    <citation type="submission" date="2019-07" db="EMBL/GenBank/DDBJ databases">
        <title>The draft genome sequence of Vibrio algivorus M1486.</title>
        <authorList>
            <person name="Meng X."/>
        </authorList>
    </citation>
    <scope>NUCLEOTIDE SEQUENCE [LARGE SCALE GENOMIC DNA]</scope>
    <source>
        <strain evidence="2 3">M1486</strain>
    </source>
</reference>
<sequence>IGASQLANVGFSMDKTQMEETRYAESPKQGHYPDSLIYKFKASVNEAKKVRCKRVHDSFNLMSHIPVSKLYSINSNVVVDSILFFTPAMQMDERLGLATSGYFYHFHEHQLIQEFHIKGDNRCFFSPTVSTHDYLNSTQYIQKVTNTIGVYYQLGGKPATNQHVIYLPTAITHEQLDNVNEEWLLEHGMAIDVEALLAARDEAVIESDAQNQSSQSDVVKTKTHIVKSNSDTGKRETWPEIAAQYNLSARELLDFNPSYNDDPMRLAAGDSLVVSAPPQMQPQGVSITEPATTPKDYQCAANCSYEYQRPSFKTVHDARIAGSTLYPLYSQYLVEETLPVARIQTLPQRTFTIGVFFDGTGQNAKNDEYKETHGDKSRTNIARLFDAYPLTPGKTDKIYVSGVGTIDKDDGDTSFIDRGEDETSLAQALGVEMMDALASKQKWLALQPQLATVLTEAAKQKLEKTSALYKWQSLIVQLQRVIRQVKDITSYNAITHIQFDVFGFSRGAALARHFVNAALKGIPDYDKPRNGDDGLGITPNLLGIESGEVFNPTQGYEVDSSKAVSVRFVGLFDTVGSFYLPGNQGNGQFLLGLEPDCAQTVLQLTAHHEYRHNFPLTSLSTGNAPLPSNFYQEVFPGAHSDVGGGYPWQAQYNKEGLAERYGVPTNSTYNRELVKVDTQSGAYLQHDVDHQMKLLCDQRREEWNKHCLSKYQQYGLLTYEGRSIYYYRLQPISSSLSGLTQERMKQQAEIAGVDWFMPKYQLPKDFEENNEIQILSASLLAKSIGSVDAQDWMDKVLPSSKVLIHRPHDALINSGCETAIEKLINRPNQKDGNLYREVFDNV</sequence>
<dbReference type="AlphaFoldDB" id="A0A557NU94"/>
<dbReference type="EMBL" id="VMKJ01000067">
    <property type="protein sequence ID" value="TVO31875.1"/>
    <property type="molecule type" value="Genomic_DNA"/>
</dbReference>
<protein>
    <recommendedName>
        <fullName evidence="1">LysM domain-containing protein</fullName>
    </recommendedName>
</protein>
<dbReference type="InterPro" id="IPR018712">
    <property type="entry name" value="Tle1-like_cat"/>
</dbReference>
<dbReference type="PROSITE" id="PS51782">
    <property type="entry name" value="LYSM"/>
    <property type="match status" value="1"/>
</dbReference>
<dbReference type="PANTHER" id="PTHR33840:SF1">
    <property type="entry name" value="TLE1 PHOSPHOLIPASE DOMAIN-CONTAINING PROTEIN"/>
    <property type="match status" value="1"/>
</dbReference>